<accession>W8D0H8</accession>
<dbReference type="RefSeq" id="YP_009010169.1">
    <property type="nucleotide sequence ID" value="NC_023610.1"/>
</dbReference>
<evidence type="ECO:0000313" key="2">
    <source>
        <dbReference type="Proteomes" id="UP000204235"/>
    </source>
</evidence>
<sequence>MRNFYLVRDEDITFAVKVQQPNELNLNPPLESFFTPWGFVIPLTVDGFALHDYLETGEWPWVTLADGPLGAILTHDGKLYDFFVTEKGFFRRRALYGKGGTHVRAYRYAVEEAVQASLVMGGTTDEVVRRVEQTQIMIAGTYVTLSTTHLCKMLNEKYPNPIPLSNKACPRPGKEEEKKE</sequence>
<dbReference type="KEGG" id="vg:18501012"/>
<keyword evidence="2" id="KW-1185">Reference proteome</keyword>
<organism evidence="1 2">
    <name type="scientific">Erwinia phage PhiEaH1</name>
    <dbReference type="NCBI Taxonomy" id="1401669"/>
    <lineage>
        <taxon>Viruses</taxon>
        <taxon>Duplodnaviria</taxon>
        <taxon>Heunggongvirae</taxon>
        <taxon>Uroviricota</taxon>
        <taxon>Caudoviricetes</taxon>
        <taxon>Chimalliviridae</taxon>
        <taxon>Iapetusvirus</taxon>
        <taxon>Iapetusvirus EaH1</taxon>
    </lineage>
</organism>
<proteinExistence type="predicted"/>
<name>W8D0H8_9CAUD</name>
<dbReference type="GeneID" id="18501012"/>
<evidence type="ECO:0000313" key="1">
    <source>
        <dbReference type="EMBL" id="AGX01838.1"/>
    </source>
</evidence>
<dbReference type="EMBL" id="KF623294">
    <property type="protein sequence ID" value="AGX01838.1"/>
    <property type="molecule type" value="Genomic_DNA"/>
</dbReference>
<protein>
    <submittedName>
        <fullName evidence="1">Uncharacterized protein</fullName>
    </submittedName>
</protein>
<dbReference type="OrthoDB" id="40630at10239"/>
<reference evidence="1 2" key="1">
    <citation type="journal article" date="2014" name="FEMS Microbiol. Lett.">
        <title>The genome of the Erwinia amylovora phage PhiEaH1 reveals greater diversity and broadens the applicability of phages for the treatment of fire blight.</title>
        <authorList>
            <person name="Meczker K."/>
            <person name="Domotor D."/>
            <person name="Vass J."/>
            <person name="Rakhely G."/>
            <person name="Schneider G."/>
            <person name="Kovacs T."/>
        </authorList>
    </citation>
    <scope>NUCLEOTIDE SEQUENCE [LARGE SCALE GENOMIC DNA]</scope>
</reference>
<dbReference type="Proteomes" id="UP000204235">
    <property type="component" value="Segment"/>
</dbReference>